<accession>A0ABQ3SMZ5</accession>
<sequence length="81" mass="8541">MQCAAFAVPGFADVARETVFEQDGRRAAERDVLFEVRFVGEQAADDFVADDLLVDGVGLDVLGGRPRPAAPHGLGRAAGAR</sequence>
<evidence type="ECO:0000313" key="1">
    <source>
        <dbReference type="EMBL" id="GHI69509.1"/>
    </source>
</evidence>
<gene>
    <name evidence="1" type="ORF">Snoj_34270</name>
</gene>
<organism evidence="1 2">
    <name type="scientific">Streptomyces nojiriensis</name>
    <dbReference type="NCBI Taxonomy" id="66374"/>
    <lineage>
        <taxon>Bacteria</taxon>
        <taxon>Bacillati</taxon>
        <taxon>Actinomycetota</taxon>
        <taxon>Actinomycetes</taxon>
        <taxon>Kitasatosporales</taxon>
        <taxon>Streptomycetaceae</taxon>
        <taxon>Streptomyces</taxon>
    </lineage>
</organism>
<protein>
    <submittedName>
        <fullName evidence="1">Uncharacterized protein</fullName>
    </submittedName>
</protein>
<dbReference type="EMBL" id="BNEC01000005">
    <property type="protein sequence ID" value="GHI69509.1"/>
    <property type="molecule type" value="Genomic_DNA"/>
</dbReference>
<name>A0ABQ3SMZ5_9ACTN</name>
<proteinExistence type="predicted"/>
<dbReference type="Proteomes" id="UP000613974">
    <property type="component" value="Unassembled WGS sequence"/>
</dbReference>
<comment type="caution">
    <text evidence="1">The sequence shown here is derived from an EMBL/GenBank/DDBJ whole genome shotgun (WGS) entry which is preliminary data.</text>
</comment>
<keyword evidence="2" id="KW-1185">Reference proteome</keyword>
<evidence type="ECO:0000313" key="2">
    <source>
        <dbReference type="Proteomes" id="UP000613974"/>
    </source>
</evidence>
<reference evidence="2" key="1">
    <citation type="submission" date="2023-07" db="EMBL/GenBank/DDBJ databases">
        <title>Whole genome shotgun sequence of Streptomyces nojiriensis NBRC 13794.</title>
        <authorList>
            <person name="Komaki H."/>
            <person name="Tamura T."/>
        </authorList>
    </citation>
    <scope>NUCLEOTIDE SEQUENCE [LARGE SCALE GENOMIC DNA]</scope>
    <source>
        <strain evidence="2">NBRC 13794</strain>
    </source>
</reference>